<dbReference type="RefSeq" id="WP_009369604.1">
    <property type="nucleotide sequence ID" value="NZ_ADGP01000013.1"/>
</dbReference>
<dbReference type="eggNOG" id="COG0783">
    <property type="taxonomic scope" value="Bacteria"/>
</dbReference>
<dbReference type="SUPFAM" id="SSF47240">
    <property type="entry name" value="Ferritin-like"/>
    <property type="match status" value="1"/>
</dbReference>
<dbReference type="Proteomes" id="UP000003242">
    <property type="component" value="Unassembled WGS sequence"/>
</dbReference>
<dbReference type="GO" id="GO:0016722">
    <property type="term" value="F:oxidoreductase activity, acting on metal ions"/>
    <property type="evidence" value="ECO:0007669"/>
    <property type="project" value="InterPro"/>
</dbReference>
<dbReference type="Pfam" id="PF00210">
    <property type="entry name" value="Ferritin"/>
    <property type="match status" value="1"/>
</dbReference>
<dbReference type="PANTHER" id="PTHR42932:SF1">
    <property type="entry name" value="GENERAL STRESS PROTEIN 20U"/>
    <property type="match status" value="1"/>
</dbReference>
<dbReference type="CDD" id="cd01043">
    <property type="entry name" value="DPS"/>
    <property type="match status" value="1"/>
</dbReference>
<dbReference type="PROSITE" id="PS00818">
    <property type="entry name" value="DPS_1"/>
    <property type="match status" value="1"/>
</dbReference>
<dbReference type="EMBL" id="ADGP01000013">
    <property type="protein sequence ID" value="EFD94403.1"/>
    <property type="molecule type" value="Genomic_DNA"/>
</dbReference>
<reference evidence="5" key="1">
    <citation type="submission" date="2009-12" db="EMBL/GenBank/DDBJ databases">
        <title>Sequence of Clostridiales genomosp. BVAB3 str. UPII9-5.</title>
        <authorList>
            <person name="Madupu R."/>
            <person name="Durkin A.S."/>
            <person name="Torralba M."/>
            <person name="Methe B."/>
            <person name="Sutton G.G."/>
            <person name="Strausberg R.L."/>
            <person name="Nelson K.E."/>
        </authorList>
    </citation>
    <scope>NUCLEOTIDE SEQUENCE [LARGE SCALE GENOMIC DNA]</scope>
    <source>
        <strain evidence="5">28L</strain>
    </source>
</reference>
<keyword evidence="4" id="KW-0560">Oxidoreductase</keyword>
<evidence type="ECO:0000313" key="5">
    <source>
        <dbReference type="Proteomes" id="UP000003242"/>
    </source>
</evidence>
<proteinExistence type="inferred from homology"/>
<evidence type="ECO:0000313" key="4">
    <source>
        <dbReference type="EMBL" id="EFD94403.1"/>
    </source>
</evidence>
<dbReference type="InterPro" id="IPR012347">
    <property type="entry name" value="Ferritin-like"/>
</dbReference>
<evidence type="ECO:0000259" key="3">
    <source>
        <dbReference type="Pfam" id="PF00210"/>
    </source>
</evidence>
<dbReference type="PRINTS" id="PR01346">
    <property type="entry name" value="HELNAPAPROT"/>
</dbReference>
<dbReference type="STRING" id="699218.HMPREF0889_1387"/>
<name>D3LTT7_9FIRM</name>
<dbReference type="OrthoDB" id="9797023at2"/>
<accession>D3LTT7</accession>
<sequence length="145" mass="16417">MEKLIEQLNAYMANLAVLHRKLQNYHWNVTGPQFFTLHAKLEEYYTHVNEGIDVVAEEILKLQGEPLGTMASYLKIATLKEAENKKISADAVVKSVIADFTTMKKQICDIKAAADAANVYEVSTMADDFIAEYSKAIWMLRQSQE</sequence>
<evidence type="ECO:0000256" key="1">
    <source>
        <dbReference type="ARBA" id="ARBA00009497"/>
    </source>
</evidence>
<protein>
    <submittedName>
        <fullName evidence="4">DNA protection during starvation protein 1</fullName>
        <ecNumber evidence="4">1.16.-.-</ecNumber>
    </submittedName>
</protein>
<dbReference type="PIRSF" id="PIRSF005900">
    <property type="entry name" value="Dps"/>
    <property type="match status" value="1"/>
</dbReference>
<comment type="similarity">
    <text evidence="1 2">Belongs to the Dps family.</text>
</comment>
<feature type="domain" description="Ferritin/DPS" evidence="3">
    <location>
        <begin position="5"/>
        <end position="141"/>
    </location>
</feature>
<dbReference type="AlphaFoldDB" id="D3LTT7"/>
<dbReference type="PANTHER" id="PTHR42932">
    <property type="entry name" value="GENERAL STRESS PROTEIN 20U"/>
    <property type="match status" value="1"/>
</dbReference>
<evidence type="ECO:0000256" key="2">
    <source>
        <dbReference type="RuleBase" id="RU003875"/>
    </source>
</evidence>
<dbReference type="InterPro" id="IPR023188">
    <property type="entry name" value="DPS_DNA-bd_CS"/>
</dbReference>
<dbReference type="Gene3D" id="1.20.1260.10">
    <property type="match status" value="1"/>
</dbReference>
<dbReference type="EC" id="1.16.-.-" evidence="4"/>
<dbReference type="InterPro" id="IPR002177">
    <property type="entry name" value="DPS_DNA-bd"/>
</dbReference>
<comment type="caution">
    <text evidence="4">The sequence shown here is derived from an EMBL/GenBank/DDBJ whole genome shotgun (WGS) entry which is preliminary data.</text>
</comment>
<dbReference type="InterPro" id="IPR009078">
    <property type="entry name" value="Ferritin-like_SF"/>
</dbReference>
<organism evidence="4 5">
    <name type="scientific">Megasphaera lornae</name>
    <dbReference type="NCBI Taxonomy" id="1000568"/>
    <lineage>
        <taxon>Bacteria</taxon>
        <taxon>Bacillati</taxon>
        <taxon>Bacillota</taxon>
        <taxon>Negativicutes</taxon>
        <taxon>Veillonellales</taxon>
        <taxon>Veillonellaceae</taxon>
        <taxon>Megasphaera</taxon>
    </lineage>
</organism>
<gene>
    <name evidence="4" type="primary">dps1</name>
    <name evidence="4" type="ORF">HMPREF0889_1387</name>
</gene>
<dbReference type="InterPro" id="IPR008331">
    <property type="entry name" value="Ferritin_DPS_dom"/>
</dbReference>
<dbReference type="GO" id="GO:0008199">
    <property type="term" value="F:ferric iron binding"/>
    <property type="evidence" value="ECO:0007669"/>
    <property type="project" value="InterPro"/>
</dbReference>